<evidence type="ECO:0000313" key="2">
    <source>
        <dbReference type="Proteomes" id="UP001056120"/>
    </source>
</evidence>
<evidence type="ECO:0000313" key="1">
    <source>
        <dbReference type="EMBL" id="KAI3822884.1"/>
    </source>
</evidence>
<reference evidence="1 2" key="2">
    <citation type="journal article" date="2022" name="Mol. Ecol. Resour.">
        <title>The genomes of chicory, endive, great burdock and yacon provide insights into Asteraceae paleo-polyploidization history and plant inulin production.</title>
        <authorList>
            <person name="Fan W."/>
            <person name="Wang S."/>
            <person name="Wang H."/>
            <person name="Wang A."/>
            <person name="Jiang F."/>
            <person name="Liu H."/>
            <person name="Zhao H."/>
            <person name="Xu D."/>
            <person name="Zhang Y."/>
        </authorList>
    </citation>
    <scope>NUCLEOTIDE SEQUENCE [LARGE SCALE GENOMIC DNA]</scope>
    <source>
        <strain evidence="2">cv. Yunnan</strain>
        <tissue evidence="1">Leaves</tissue>
    </source>
</reference>
<name>A0ACB9JS78_9ASTR</name>
<accession>A0ACB9JS78</accession>
<proteinExistence type="predicted"/>
<reference evidence="2" key="1">
    <citation type="journal article" date="2022" name="Mol. Ecol. Resour.">
        <title>The genomes of chicory, endive, great burdock and yacon provide insights into Asteraceae palaeo-polyploidization history and plant inulin production.</title>
        <authorList>
            <person name="Fan W."/>
            <person name="Wang S."/>
            <person name="Wang H."/>
            <person name="Wang A."/>
            <person name="Jiang F."/>
            <person name="Liu H."/>
            <person name="Zhao H."/>
            <person name="Xu D."/>
            <person name="Zhang Y."/>
        </authorList>
    </citation>
    <scope>NUCLEOTIDE SEQUENCE [LARGE SCALE GENOMIC DNA]</scope>
    <source>
        <strain evidence="2">cv. Yunnan</strain>
    </source>
</reference>
<protein>
    <submittedName>
        <fullName evidence="1">Uncharacterized protein</fullName>
    </submittedName>
</protein>
<comment type="caution">
    <text evidence="1">The sequence shown here is derived from an EMBL/GenBank/DDBJ whole genome shotgun (WGS) entry which is preliminary data.</text>
</comment>
<dbReference type="EMBL" id="CM042020">
    <property type="protein sequence ID" value="KAI3822884.1"/>
    <property type="molecule type" value="Genomic_DNA"/>
</dbReference>
<gene>
    <name evidence="1" type="ORF">L1987_10484</name>
</gene>
<organism evidence="1 2">
    <name type="scientific">Smallanthus sonchifolius</name>
    <dbReference type="NCBI Taxonomy" id="185202"/>
    <lineage>
        <taxon>Eukaryota</taxon>
        <taxon>Viridiplantae</taxon>
        <taxon>Streptophyta</taxon>
        <taxon>Embryophyta</taxon>
        <taxon>Tracheophyta</taxon>
        <taxon>Spermatophyta</taxon>
        <taxon>Magnoliopsida</taxon>
        <taxon>eudicotyledons</taxon>
        <taxon>Gunneridae</taxon>
        <taxon>Pentapetalae</taxon>
        <taxon>asterids</taxon>
        <taxon>campanulids</taxon>
        <taxon>Asterales</taxon>
        <taxon>Asteraceae</taxon>
        <taxon>Asteroideae</taxon>
        <taxon>Heliantheae alliance</taxon>
        <taxon>Millerieae</taxon>
        <taxon>Smallanthus</taxon>
    </lineage>
</organism>
<dbReference type="Proteomes" id="UP001056120">
    <property type="component" value="Linkage Group LG03"/>
</dbReference>
<sequence>MHGLSFAMDVKFDELAKWNTRGEGKHELAAEFINEVGSTSNSGPPASDDDSDEGPNGEELSPNNEGGMGTPTPNRANARFSHTPESKTPKGKIGMKPPTFAAGSEYVRQHPSMLRFHGLQWVMVTEPAG</sequence>
<keyword evidence="2" id="KW-1185">Reference proteome</keyword>